<dbReference type="NCBIfam" id="TIGR00254">
    <property type="entry name" value="GGDEF"/>
    <property type="match status" value="1"/>
</dbReference>
<comment type="caution">
    <text evidence="6">The sequence shown here is derived from an EMBL/GenBank/DDBJ whole genome shotgun (WGS) entry which is preliminary data.</text>
</comment>
<name>A0A4R2L9B7_9GAMM</name>
<feature type="modified residue" description="4-aspartylphosphate" evidence="2">
    <location>
        <position position="59"/>
    </location>
</feature>
<dbReference type="Proteomes" id="UP000295765">
    <property type="component" value="Unassembled WGS sequence"/>
</dbReference>
<evidence type="ECO:0000259" key="5">
    <source>
        <dbReference type="PROSITE" id="PS50887"/>
    </source>
</evidence>
<dbReference type="PROSITE" id="PS50110">
    <property type="entry name" value="RESPONSE_REGULATORY"/>
    <property type="match status" value="1"/>
</dbReference>
<dbReference type="AlphaFoldDB" id="A0A4R2L9B7"/>
<feature type="domain" description="Response regulatory" evidence="3">
    <location>
        <begin position="11"/>
        <end position="126"/>
    </location>
</feature>
<dbReference type="Pfam" id="PF00990">
    <property type="entry name" value="GGDEF"/>
    <property type="match status" value="1"/>
</dbReference>
<dbReference type="PROSITE" id="PS50887">
    <property type="entry name" value="GGDEF"/>
    <property type="match status" value="1"/>
</dbReference>
<evidence type="ECO:0000256" key="2">
    <source>
        <dbReference type="PROSITE-ProRule" id="PRU00169"/>
    </source>
</evidence>
<keyword evidence="7" id="KW-1185">Reference proteome</keyword>
<dbReference type="PANTHER" id="PTHR44757">
    <property type="entry name" value="DIGUANYLATE CYCLASE DGCP"/>
    <property type="match status" value="1"/>
</dbReference>
<dbReference type="InterPro" id="IPR043128">
    <property type="entry name" value="Rev_trsase/Diguanyl_cyclase"/>
</dbReference>
<dbReference type="Pfam" id="PF00563">
    <property type="entry name" value="EAL"/>
    <property type="match status" value="1"/>
</dbReference>
<dbReference type="GO" id="GO:0000160">
    <property type="term" value="P:phosphorelay signal transduction system"/>
    <property type="evidence" value="ECO:0007669"/>
    <property type="project" value="InterPro"/>
</dbReference>
<dbReference type="InterPro" id="IPR035919">
    <property type="entry name" value="EAL_sf"/>
</dbReference>
<dbReference type="SMART" id="SM00267">
    <property type="entry name" value="GGDEF"/>
    <property type="match status" value="1"/>
</dbReference>
<dbReference type="FunFam" id="3.30.70.270:FF:000001">
    <property type="entry name" value="Diguanylate cyclase domain protein"/>
    <property type="match status" value="1"/>
</dbReference>
<dbReference type="Gene3D" id="3.30.70.270">
    <property type="match status" value="1"/>
</dbReference>
<dbReference type="CDD" id="cd01948">
    <property type="entry name" value="EAL"/>
    <property type="match status" value="1"/>
</dbReference>
<proteinExistence type="predicted"/>
<dbReference type="InterPro" id="IPR011006">
    <property type="entry name" value="CheY-like_superfamily"/>
</dbReference>
<evidence type="ECO:0000259" key="3">
    <source>
        <dbReference type="PROSITE" id="PS50110"/>
    </source>
</evidence>
<dbReference type="PROSITE" id="PS50883">
    <property type="entry name" value="EAL"/>
    <property type="match status" value="1"/>
</dbReference>
<protein>
    <submittedName>
        <fullName evidence="6">Diguanylate cyclase (GGDEF)-like protein</fullName>
    </submittedName>
</protein>
<sequence length="574" mass="63384">MDNHLTDTRSVILIVEDQPADLLILGEAVGDLAEVHLAKDGRSALGIARACRPDLVLLDIEMPGASGFDICRAMKADPELCNASILFVTCHTRTEIEIKALEHGGVDFIQKPLNIPVVRAHVRAHLSLRTEAKKLAYYDALTGLPNRTLLKDRTEQALWKARRDGTQVAMLLLDLDNFKGINESVGHTIGDAVLKEVAARLRRSSRAIDTVSRPGGDEFVILLPDVKRIDAIGDCVERLLAAIASPIRIEGNRYDLSASAGIGVYPDDSDDLESLYRHADAAMYQAKQDGRHRYRFFSHNIEASSRARLLLERRMRDALERDAFEVFYQAKFDARSGITRGMEALIRWRDESGTFIPPAEFIPLAEKNGLIVPIGRYVLLQACRDARRLLQRGLPVCVSVNISAVQFREEPFLAMVERILDETTLPPALLELEITEGVLAHDIDAAGGILGALKALGVRVSIDDFGTGYSSLTYLKRLPIDVLKIDRSFVRDMLTDSSDAAIIEAIIRLGQALGLELVAEGVETEAQAEKLLARGCAVMQGYHFCMPMPFEQICQRLQTAMAGAAVEPQRDDAR</sequence>
<dbReference type="InterPro" id="IPR029787">
    <property type="entry name" value="Nucleotide_cyclase"/>
</dbReference>
<organism evidence="6 7">
    <name type="scientific">Plasticicumulans lactativorans</name>
    <dbReference type="NCBI Taxonomy" id="1133106"/>
    <lineage>
        <taxon>Bacteria</taxon>
        <taxon>Pseudomonadati</taxon>
        <taxon>Pseudomonadota</taxon>
        <taxon>Gammaproteobacteria</taxon>
        <taxon>Candidatus Competibacteraceae</taxon>
        <taxon>Plasticicumulans</taxon>
    </lineage>
</organism>
<dbReference type="InterPro" id="IPR000160">
    <property type="entry name" value="GGDEF_dom"/>
</dbReference>
<comment type="cofactor">
    <cofactor evidence="1">
        <name>Mg(2+)</name>
        <dbReference type="ChEBI" id="CHEBI:18420"/>
    </cofactor>
</comment>
<evidence type="ECO:0000313" key="6">
    <source>
        <dbReference type="EMBL" id="TCO80726.1"/>
    </source>
</evidence>
<dbReference type="InterPro" id="IPR001633">
    <property type="entry name" value="EAL_dom"/>
</dbReference>
<dbReference type="SMART" id="SM00448">
    <property type="entry name" value="REC"/>
    <property type="match status" value="1"/>
</dbReference>
<dbReference type="RefSeq" id="WP_132542944.1">
    <property type="nucleotide sequence ID" value="NZ_SLWY01000012.1"/>
</dbReference>
<evidence type="ECO:0000259" key="4">
    <source>
        <dbReference type="PROSITE" id="PS50883"/>
    </source>
</evidence>
<dbReference type="InterPro" id="IPR052155">
    <property type="entry name" value="Biofilm_reg_signaling"/>
</dbReference>
<feature type="domain" description="EAL" evidence="4">
    <location>
        <begin position="308"/>
        <end position="561"/>
    </location>
</feature>
<dbReference type="SMART" id="SM00052">
    <property type="entry name" value="EAL"/>
    <property type="match status" value="1"/>
</dbReference>
<dbReference type="InterPro" id="IPR001789">
    <property type="entry name" value="Sig_transdc_resp-reg_receiver"/>
</dbReference>
<dbReference type="Pfam" id="PF00072">
    <property type="entry name" value="Response_reg"/>
    <property type="match status" value="1"/>
</dbReference>
<dbReference type="SUPFAM" id="SSF55073">
    <property type="entry name" value="Nucleotide cyclase"/>
    <property type="match status" value="1"/>
</dbReference>
<dbReference type="Gene3D" id="3.20.20.450">
    <property type="entry name" value="EAL domain"/>
    <property type="match status" value="1"/>
</dbReference>
<reference evidence="6 7" key="1">
    <citation type="submission" date="2019-03" db="EMBL/GenBank/DDBJ databases">
        <title>Genomic Encyclopedia of Type Strains, Phase IV (KMG-IV): sequencing the most valuable type-strain genomes for metagenomic binning, comparative biology and taxonomic classification.</title>
        <authorList>
            <person name="Goeker M."/>
        </authorList>
    </citation>
    <scope>NUCLEOTIDE SEQUENCE [LARGE SCALE GENOMIC DNA]</scope>
    <source>
        <strain evidence="6 7">DSM 25287</strain>
    </source>
</reference>
<feature type="domain" description="GGDEF" evidence="5">
    <location>
        <begin position="166"/>
        <end position="299"/>
    </location>
</feature>
<dbReference type="PANTHER" id="PTHR44757:SF2">
    <property type="entry name" value="BIOFILM ARCHITECTURE MAINTENANCE PROTEIN MBAA"/>
    <property type="match status" value="1"/>
</dbReference>
<dbReference type="SUPFAM" id="SSF52172">
    <property type="entry name" value="CheY-like"/>
    <property type="match status" value="1"/>
</dbReference>
<dbReference type="Gene3D" id="3.40.50.2300">
    <property type="match status" value="1"/>
</dbReference>
<keyword evidence="2" id="KW-0597">Phosphoprotein</keyword>
<gene>
    <name evidence="6" type="ORF">EV699_11261</name>
</gene>
<dbReference type="OrthoDB" id="9804951at2"/>
<evidence type="ECO:0000256" key="1">
    <source>
        <dbReference type="ARBA" id="ARBA00001946"/>
    </source>
</evidence>
<dbReference type="SUPFAM" id="SSF141868">
    <property type="entry name" value="EAL domain-like"/>
    <property type="match status" value="1"/>
</dbReference>
<evidence type="ECO:0000313" key="7">
    <source>
        <dbReference type="Proteomes" id="UP000295765"/>
    </source>
</evidence>
<dbReference type="EMBL" id="SLWY01000012">
    <property type="protein sequence ID" value="TCO80726.1"/>
    <property type="molecule type" value="Genomic_DNA"/>
</dbReference>
<accession>A0A4R2L9B7</accession>
<dbReference type="CDD" id="cd01949">
    <property type="entry name" value="GGDEF"/>
    <property type="match status" value="1"/>
</dbReference>
<dbReference type="GO" id="GO:0003824">
    <property type="term" value="F:catalytic activity"/>
    <property type="evidence" value="ECO:0007669"/>
    <property type="project" value="UniProtKB-ARBA"/>
</dbReference>